<dbReference type="RefSeq" id="WP_184812604.1">
    <property type="nucleotide sequence ID" value="NZ_JACHJQ010000005.1"/>
</dbReference>
<comment type="caution">
    <text evidence="1">The sequence shown here is derived from an EMBL/GenBank/DDBJ whole genome shotgun (WGS) entry which is preliminary data.</text>
</comment>
<keyword evidence="2" id="KW-1185">Reference proteome</keyword>
<proteinExistence type="predicted"/>
<dbReference type="Proteomes" id="UP000520767">
    <property type="component" value="Unassembled WGS sequence"/>
</dbReference>
<name>A0A7W7VFM0_9PSEU</name>
<dbReference type="EMBL" id="JACHJQ010000005">
    <property type="protein sequence ID" value="MBB4908446.1"/>
    <property type="molecule type" value="Genomic_DNA"/>
</dbReference>
<sequence length="57" mass="6053">MTVGSRRLAARCRERFATDPSPLTATVEPSLPAPQTTVDAEDVETAIPQETVEAPAT</sequence>
<gene>
    <name evidence="1" type="ORF">FHR82_004699</name>
</gene>
<evidence type="ECO:0000313" key="2">
    <source>
        <dbReference type="Proteomes" id="UP000520767"/>
    </source>
</evidence>
<dbReference type="AlphaFoldDB" id="A0A7W7VFM0"/>
<organism evidence="1 2">
    <name type="scientific">Actinophytocola algeriensis</name>
    <dbReference type="NCBI Taxonomy" id="1768010"/>
    <lineage>
        <taxon>Bacteria</taxon>
        <taxon>Bacillati</taxon>
        <taxon>Actinomycetota</taxon>
        <taxon>Actinomycetes</taxon>
        <taxon>Pseudonocardiales</taxon>
        <taxon>Pseudonocardiaceae</taxon>
    </lineage>
</organism>
<accession>A0A7W7VFM0</accession>
<reference evidence="1 2" key="1">
    <citation type="submission" date="2020-08" db="EMBL/GenBank/DDBJ databases">
        <title>Genomic Encyclopedia of Type Strains, Phase III (KMG-III): the genomes of soil and plant-associated and newly described type strains.</title>
        <authorList>
            <person name="Whitman W."/>
        </authorList>
    </citation>
    <scope>NUCLEOTIDE SEQUENCE [LARGE SCALE GENOMIC DNA]</scope>
    <source>
        <strain evidence="1 2">CECT 8960</strain>
    </source>
</reference>
<protein>
    <submittedName>
        <fullName evidence="1">Uncharacterized protein</fullName>
    </submittedName>
</protein>
<evidence type="ECO:0000313" key="1">
    <source>
        <dbReference type="EMBL" id="MBB4908446.1"/>
    </source>
</evidence>